<reference evidence="5" key="1">
    <citation type="journal article" date="2021" name="PeerJ">
        <title>Extensive microbial diversity within the chicken gut microbiome revealed by metagenomics and culture.</title>
        <authorList>
            <person name="Gilroy R."/>
            <person name="Ravi A."/>
            <person name="Getino M."/>
            <person name="Pursley I."/>
            <person name="Horton D.L."/>
            <person name="Alikhan N.F."/>
            <person name="Baker D."/>
            <person name="Gharbi K."/>
            <person name="Hall N."/>
            <person name="Watson M."/>
            <person name="Adriaenssens E.M."/>
            <person name="Foster-Nyarko E."/>
            <person name="Jarju S."/>
            <person name="Secka A."/>
            <person name="Antonio M."/>
            <person name="Oren A."/>
            <person name="Chaudhuri R.R."/>
            <person name="La Ragione R."/>
            <person name="Hildebrand F."/>
            <person name="Pallen M.J."/>
        </authorList>
    </citation>
    <scope>NUCLEOTIDE SEQUENCE</scope>
    <source>
        <strain evidence="5">CHK186-16707</strain>
    </source>
</reference>
<dbReference type="GO" id="GO:0008784">
    <property type="term" value="F:alanine racemase activity"/>
    <property type="evidence" value="ECO:0007669"/>
    <property type="project" value="UniProtKB-EC"/>
</dbReference>
<gene>
    <name evidence="5" type="ORF">H9962_07085</name>
</gene>
<organism evidence="5 6">
    <name type="scientific">Candidatus Mailhella merdigallinarum</name>
    <dbReference type="NCBI Taxonomy" id="2838658"/>
    <lineage>
        <taxon>Bacteria</taxon>
        <taxon>Pseudomonadati</taxon>
        <taxon>Thermodesulfobacteriota</taxon>
        <taxon>Desulfovibrionia</taxon>
        <taxon>Desulfovibrionales</taxon>
        <taxon>Desulfovibrionaceae</taxon>
        <taxon>Mailhella</taxon>
    </lineage>
</organism>
<dbReference type="GO" id="GO:0005829">
    <property type="term" value="C:cytosol"/>
    <property type="evidence" value="ECO:0007669"/>
    <property type="project" value="TreeGrafter"/>
</dbReference>
<reference evidence="5" key="2">
    <citation type="submission" date="2021-04" db="EMBL/GenBank/DDBJ databases">
        <authorList>
            <person name="Gilroy R."/>
        </authorList>
    </citation>
    <scope>NUCLEOTIDE SEQUENCE</scope>
    <source>
        <strain evidence="5">CHK186-16707</strain>
    </source>
</reference>
<keyword evidence="2" id="KW-0663">Pyridoxal phosphate</keyword>
<evidence type="ECO:0000256" key="1">
    <source>
        <dbReference type="ARBA" id="ARBA00001933"/>
    </source>
</evidence>
<name>A0A9D2HEI1_9BACT</name>
<dbReference type="Proteomes" id="UP000824225">
    <property type="component" value="Unassembled WGS sequence"/>
</dbReference>
<feature type="domain" description="Alanine racemase N-terminal" evidence="4">
    <location>
        <begin position="35"/>
        <end position="228"/>
    </location>
</feature>
<proteinExistence type="predicted"/>
<dbReference type="GO" id="GO:0030170">
    <property type="term" value="F:pyridoxal phosphate binding"/>
    <property type="evidence" value="ECO:0007669"/>
    <property type="project" value="TreeGrafter"/>
</dbReference>
<dbReference type="EMBL" id="DXAN01000023">
    <property type="protein sequence ID" value="HJA08937.1"/>
    <property type="molecule type" value="Genomic_DNA"/>
</dbReference>
<dbReference type="EC" id="5.1.1.1" evidence="5"/>
<dbReference type="InterPro" id="IPR001608">
    <property type="entry name" value="Ala_racemase_N"/>
</dbReference>
<dbReference type="AlphaFoldDB" id="A0A9D2HEI1"/>
<evidence type="ECO:0000259" key="4">
    <source>
        <dbReference type="Pfam" id="PF01168"/>
    </source>
</evidence>
<comment type="caution">
    <text evidence="5">The sequence shown here is derived from an EMBL/GenBank/DDBJ whole genome shotgun (WGS) entry which is preliminary data.</text>
</comment>
<accession>A0A9D2HEI1</accession>
<dbReference type="InterPro" id="IPR000821">
    <property type="entry name" value="Ala_racemase"/>
</dbReference>
<evidence type="ECO:0000313" key="5">
    <source>
        <dbReference type="EMBL" id="HJA08937.1"/>
    </source>
</evidence>
<dbReference type="Pfam" id="PF01168">
    <property type="entry name" value="Ala_racemase_N"/>
    <property type="match status" value="1"/>
</dbReference>
<evidence type="ECO:0000256" key="3">
    <source>
        <dbReference type="ARBA" id="ARBA00023235"/>
    </source>
</evidence>
<dbReference type="InterPro" id="IPR029066">
    <property type="entry name" value="PLP-binding_barrel"/>
</dbReference>
<comment type="cofactor">
    <cofactor evidence="1">
        <name>pyridoxal 5'-phosphate</name>
        <dbReference type="ChEBI" id="CHEBI:597326"/>
    </cofactor>
</comment>
<dbReference type="Gene3D" id="3.20.20.10">
    <property type="entry name" value="Alanine racemase"/>
    <property type="match status" value="1"/>
</dbReference>
<dbReference type="SUPFAM" id="SSF51419">
    <property type="entry name" value="PLP-binding barrel"/>
    <property type="match status" value="1"/>
</dbReference>
<dbReference type="PANTHER" id="PTHR30511:SF3">
    <property type="entry name" value="LYSINE RACEMASE"/>
    <property type="match status" value="1"/>
</dbReference>
<protein>
    <submittedName>
        <fullName evidence="5">Alanine racemase</fullName>
        <ecNumber evidence="5">5.1.1.1</ecNumber>
    </submittedName>
</protein>
<keyword evidence="3 5" id="KW-0413">Isomerase</keyword>
<evidence type="ECO:0000256" key="2">
    <source>
        <dbReference type="ARBA" id="ARBA00022898"/>
    </source>
</evidence>
<sequence length="399" mass="44476">MDGGVDPPRPRVAARKSVCPTMSKERFAMPRICLDRSALEHNFHIVKHLASNWNFQWLPVLKMVASYPFVKDFLRENGYPVTGTADIDEYLCTGVVPAPDEHVYINITPIHRAGEVVRRFRRSAVSSREGLLALEQAAARAGLRHEALLMIDLGDGREGVPLGPEMDSLLKSIERRPPAHVRIAGIGATLGCMNGLCPDDDIMRRLTDIMKTVRNIIPPPATVSLGGSIFWNWFALHHERFHEEIQKISGWKVELRMGDPLLVGFDMYRNTAFLGGEFRRDVFALQAQVLEVQDKHPQMEGTHVANGHGGHLDETQDGPRVQALLDCGILHTDMTDIKPELPGAELINYSGNYAVLDATKCLQRPVPGDVVRFYPGYWAVARAFRTPQTEKTVCAGCTE</sequence>
<dbReference type="PANTHER" id="PTHR30511">
    <property type="entry name" value="ALANINE RACEMASE"/>
    <property type="match status" value="1"/>
</dbReference>
<evidence type="ECO:0000313" key="6">
    <source>
        <dbReference type="Proteomes" id="UP000824225"/>
    </source>
</evidence>